<proteinExistence type="predicted"/>
<name>A0A6J8E8G7_MYTCO</name>
<accession>A0A6J8E8G7</accession>
<gene>
    <name evidence="1" type="ORF">MCOR_49010</name>
</gene>
<sequence>MNILCDEWDYYNDEENKHERIIKHILEKVNHDCLDLQNVLDHACLFEFVDVVTLLLEKTDHKKLDVKKAMNILFDEWDYYNTEGNSDRRDKHERMIKHILEKVNHDFLDLQNILDHRNVLDHACHFEFVDVVTLLLEKTDHKKLDVKKAMNILFDKWDYYNTEGNSDRRDKHERMIKHILEKVNHDFLDLQNVFYRVCRYCLLDAVTLFLEKTDHKKLDVKKAMNIIYDHDHDYNYDEEDVEENSDRRDKHERMIKLILEKVNPTLLTCR</sequence>
<dbReference type="EMBL" id="CACVKT020008631">
    <property type="protein sequence ID" value="CAC5416376.1"/>
    <property type="molecule type" value="Genomic_DNA"/>
</dbReference>
<organism evidence="1 2">
    <name type="scientific">Mytilus coruscus</name>
    <name type="common">Sea mussel</name>
    <dbReference type="NCBI Taxonomy" id="42192"/>
    <lineage>
        <taxon>Eukaryota</taxon>
        <taxon>Metazoa</taxon>
        <taxon>Spiralia</taxon>
        <taxon>Lophotrochozoa</taxon>
        <taxon>Mollusca</taxon>
        <taxon>Bivalvia</taxon>
        <taxon>Autobranchia</taxon>
        <taxon>Pteriomorphia</taxon>
        <taxon>Mytilida</taxon>
        <taxon>Mytiloidea</taxon>
        <taxon>Mytilidae</taxon>
        <taxon>Mytilinae</taxon>
        <taxon>Mytilus</taxon>
    </lineage>
</organism>
<reference evidence="1 2" key="1">
    <citation type="submission" date="2020-06" db="EMBL/GenBank/DDBJ databases">
        <authorList>
            <person name="Li R."/>
            <person name="Bekaert M."/>
        </authorList>
    </citation>
    <scope>NUCLEOTIDE SEQUENCE [LARGE SCALE GENOMIC DNA]</scope>
    <source>
        <strain evidence="2">wild</strain>
    </source>
</reference>
<evidence type="ECO:0000313" key="2">
    <source>
        <dbReference type="Proteomes" id="UP000507470"/>
    </source>
</evidence>
<dbReference type="OrthoDB" id="10515213at2759"/>
<evidence type="ECO:0000313" key="1">
    <source>
        <dbReference type="EMBL" id="CAC5416376.1"/>
    </source>
</evidence>
<keyword evidence="2" id="KW-1185">Reference proteome</keyword>
<dbReference type="Proteomes" id="UP000507470">
    <property type="component" value="Unassembled WGS sequence"/>
</dbReference>
<dbReference type="AlphaFoldDB" id="A0A6J8E8G7"/>
<protein>
    <submittedName>
        <fullName evidence="1">Uncharacterized protein</fullName>
    </submittedName>
</protein>